<comment type="caution">
    <text evidence="2">The sequence shown here is derived from an EMBL/GenBank/DDBJ whole genome shotgun (WGS) entry which is preliminary data.</text>
</comment>
<accession>A0AAD8XX83</accession>
<keyword evidence="2" id="KW-0378">Hydrolase</keyword>
<dbReference type="Gene3D" id="3.30.870.10">
    <property type="entry name" value="Endonuclease Chain A"/>
    <property type="match status" value="2"/>
</dbReference>
<keyword evidence="3" id="KW-1185">Reference proteome</keyword>
<feature type="domain" description="PLD phosphodiesterase" evidence="1">
    <location>
        <begin position="210"/>
        <end position="233"/>
    </location>
</feature>
<dbReference type="Proteomes" id="UP001224775">
    <property type="component" value="Unassembled WGS sequence"/>
</dbReference>
<dbReference type="GO" id="GO:0004630">
    <property type="term" value="F:phospholipase D activity"/>
    <property type="evidence" value="ECO:0007669"/>
    <property type="project" value="UniProtKB-EC"/>
</dbReference>
<dbReference type="PANTHER" id="PTHR21248">
    <property type="entry name" value="CARDIOLIPIN SYNTHASE"/>
    <property type="match status" value="1"/>
</dbReference>
<name>A0AAD8XX83_9STRA</name>
<sequence>TLFTFAFLPLPPYPNKCLADVLPLLSFLPFACMLHAHTEVYELTKQLKHNSSTATMKHSHIGEAAIKELEANHSEYKDELWASTTGKVVGEIQHSPKGMWDQLNDLDNGHTDWFPEVYSDLLAKTEVFCDFISLSPPEGMFLEKIKASIAVLAEKSEKSGNKIVVRFLFGSIIALPVNCTAVLEEFTEGLSSDTNLEIWVGAWRKDMCWNHAKIVAVDGKHVHTGGHNLWDDVYLQKDPIHDTSIELEGPVAIQAHLYCNGQWEYIREQQSTVKGWIVDKISDGFLLPIRSRVIVSEWPKASTLKRLAGKGTPTYPPVFNTDIIPTAGDNECGADEVKMLALGRYGKIRGNDDRSADDAIIAMFDASQDSIRLLLQDLGPVNKTVMGKKMVYKSWPKHYMKAWARAIFVRGVDVEIILSNPGAGEERGNYSNGWSCEEVAAEIIKTMSEEFPEATEEQMKKKVVENLRICFLKNKKGAAWETGSKVGLHSKFFIVDDVSTYVGSQNLYEFDLAEWGVVIDDKPTTTQMMQDLWNPAWKHSYLDGSDCDAEKVMSILGVDRGPNVSLDKDDVAAIEADIDVQSLAHVQQIQKAKFYHH</sequence>
<organism evidence="2 3">
    <name type="scientific">Skeletonema marinoi</name>
    <dbReference type="NCBI Taxonomy" id="267567"/>
    <lineage>
        <taxon>Eukaryota</taxon>
        <taxon>Sar</taxon>
        <taxon>Stramenopiles</taxon>
        <taxon>Ochrophyta</taxon>
        <taxon>Bacillariophyta</taxon>
        <taxon>Coscinodiscophyceae</taxon>
        <taxon>Thalassiosirophycidae</taxon>
        <taxon>Thalassiosirales</taxon>
        <taxon>Skeletonemataceae</taxon>
        <taxon>Skeletonema</taxon>
        <taxon>Skeletonema marinoi-dohrnii complex</taxon>
    </lineage>
</organism>
<dbReference type="PANTHER" id="PTHR21248:SF22">
    <property type="entry name" value="PHOSPHOLIPASE D"/>
    <property type="match status" value="1"/>
</dbReference>
<evidence type="ECO:0000259" key="1">
    <source>
        <dbReference type="PROSITE" id="PS50035"/>
    </source>
</evidence>
<dbReference type="SUPFAM" id="SSF56024">
    <property type="entry name" value="Phospholipase D/nuclease"/>
    <property type="match status" value="2"/>
</dbReference>
<dbReference type="AlphaFoldDB" id="A0AAD8XX83"/>
<protein>
    <submittedName>
        <fullName evidence="2">Phospholipase D</fullName>
        <ecNumber evidence="2">3.1.4.4</ecNumber>
    </submittedName>
</protein>
<dbReference type="EMBL" id="JATAAI010000034">
    <property type="protein sequence ID" value="KAK1735289.1"/>
    <property type="molecule type" value="Genomic_DNA"/>
</dbReference>
<proteinExistence type="predicted"/>
<evidence type="ECO:0000313" key="3">
    <source>
        <dbReference type="Proteomes" id="UP001224775"/>
    </source>
</evidence>
<feature type="domain" description="PLD phosphodiesterase" evidence="1">
    <location>
        <begin position="484"/>
        <end position="511"/>
    </location>
</feature>
<evidence type="ECO:0000313" key="2">
    <source>
        <dbReference type="EMBL" id="KAK1735289.1"/>
    </source>
</evidence>
<reference evidence="2" key="1">
    <citation type="submission" date="2023-06" db="EMBL/GenBank/DDBJ databases">
        <title>Survivors Of The Sea: Transcriptome response of Skeletonema marinoi to long-term dormancy.</title>
        <authorList>
            <person name="Pinder M.I.M."/>
            <person name="Kourtchenko O."/>
            <person name="Robertson E.K."/>
            <person name="Larsson T."/>
            <person name="Maumus F."/>
            <person name="Osuna-Cruz C.M."/>
            <person name="Vancaester E."/>
            <person name="Stenow R."/>
            <person name="Vandepoele K."/>
            <person name="Ploug H."/>
            <person name="Bruchert V."/>
            <person name="Godhe A."/>
            <person name="Topel M."/>
        </authorList>
    </citation>
    <scope>NUCLEOTIDE SEQUENCE</scope>
    <source>
        <strain evidence="2">R05AC</strain>
    </source>
</reference>
<dbReference type="SMART" id="SM00155">
    <property type="entry name" value="PLDc"/>
    <property type="match status" value="2"/>
</dbReference>
<dbReference type="InterPro" id="IPR001736">
    <property type="entry name" value="PLipase_D/transphosphatidylase"/>
</dbReference>
<dbReference type="EC" id="3.1.4.4" evidence="2"/>
<dbReference type="PROSITE" id="PS50035">
    <property type="entry name" value="PLD"/>
    <property type="match status" value="2"/>
</dbReference>
<gene>
    <name evidence="2" type="ORF">QTG54_013903</name>
</gene>
<feature type="non-terminal residue" evidence="2">
    <location>
        <position position="1"/>
    </location>
</feature>